<dbReference type="Proteomes" id="UP000504606">
    <property type="component" value="Unplaced"/>
</dbReference>
<dbReference type="GO" id="GO:0016020">
    <property type="term" value="C:membrane"/>
    <property type="evidence" value="ECO:0007669"/>
    <property type="project" value="UniProtKB-SubCell"/>
</dbReference>
<dbReference type="GO" id="GO:0005794">
    <property type="term" value="C:Golgi apparatus"/>
    <property type="evidence" value="ECO:0007669"/>
    <property type="project" value="UniProtKB-SubCell"/>
</dbReference>
<gene>
    <name evidence="20" type="primary">LOC113210129</name>
</gene>
<evidence type="ECO:0000256" key="16">
    <source>
        <dbReference type="ARBA" id="ARBA00024003"/>
    </source>
</evidence>
<keyword evidence="11 18" id="KW-1133">Transmembrane helix</keyword>
<keyword evidence="10" id="KW-0967">Endosome</keyword>
<dbReference type="KEGG" id="foc:113210129"/>
<evidence type="ECO:0000256" key="13">
    <source>
        <dbReference type="ARBA" id="ARBA00023034"/>
    </source>
</evidence>
<comment type="similarity">
    <text evidence="8">Belongs to the TMEM134/TMEM230 family.</text>
</comment>
<evidence type="ECO:0000256" key="15">
    <source>
        <dbReference type="ARBA" id="ARBA00023329"/>
    </source>
</evidence>
<evidence type="ECO:0000256" key="5">
    <source>
        <dbReference type="ARBA" id="ARBA00004419"/>
    </source>
</evidence>
<dbReference type="PANTHER" id="PTHR15664:SF6">
    <property type="entry name" value="TRANSMEMBRANE PROTEIN 230"/>
    <property type="match status" value="1"/>
</dbReference>
<sequence>MWNKLKEALRTRTWRRRTTSRPTFEDVDYERVPSQFEDDDEMLEDQFIHPTVKIPWSAVLFASVLSIGGAVLLGTAILLLTGYIDPKYVDRTWPMLVLGFIMFIPGVYHLRIAVYAFLNHPGYSFDDIPDFD</sequence>
<keyword evidence="14 18" id="KW-0472">Membrane</keyword>
<evidence type="ECO:0000256" key="11">
    <source>
        <dbReference type="ARBA" id="ARBA00022989"/>
    </source>
</evidence>
<dbReference type="GO" id="GO:0005769">
    <property type="term" value="C:early endosome"/>
    <property type="evidence" value="ECO:0007669"/>
    <property type="project" value="UniProtKB-SubCell"/>
</dbReference>
<feature type="transmembrane region" description="Helical" evidence="18">
    <location>
        <begin position="96"/>
        <end position="118"/>
    </location>
</feature>
<keyword evidence="15" id="KW-0968">Cytoplasmic vesicle</keyword>
<dbReference type="OrthoDB" id="5597044at2759"/>
<dbReference type="GO" id="GO:0005776">
    <property type="term" value="C:autophagosome"/>
    <property type="evidence" value="ECO:0007669"/>
    <property type="project" value="UniProtKB-SubCell"/>
</dbReference>
<evidence type="ECO:0000256" key="10">
    <source>
        <dbReference type="ARBA" id="ARBA00022753"/>
    </source>
</evidence>
<name>A0A6J1SR41_FRAOC</name>
<comment type="subcellular location">
    <subcellularLocation>
        <location evidence="5">Cytoplasmic vesicle</location>
        <location evidence="5">Autophagosome</location>
    </subcellularLocation>
    <subcellularLocation>
        <location evidence="3">Cytoplasmic vesicle</location>
        <location evidence="3">Secretory vesicle</location>
        <location evidence="3">Synaptic vesicle</location>
    </subcellularLocation>
    <subcellularLocation>
        <location evidence="4">Early endosome</location>
    </subcellularLocation>
    <subcellularLocation>
        <location evidence="6">Golgi apparatus</location>
        <location evidence="6">trans-Golgi network</location>
    </subcellularLocation>
    <subcellularLocation>
        <location evidence="7">Late endosome</location>
    </subcellularLocation>
    <subcellularLocation>
        <location evidence="1">Membrane</location>
        <topology evidence="1">Multi-pass membrane protein</topology>
    </subcellularLocation>
    <subcellularLocation>
        <location evidence="2">Recycling endosome</location>
    </subcellularLocation>
</comment>
<accession>A0A6J1SR41</accession>
<proteinExistence type="inferred from homology"/>
<organism evidence="19 20">
    <name type="scientific">Frankliniella occidentalis</name>
    <name type="common">Western flower thrips</name>
    <name type="synonym">Euthrips occidentalis</name>
    <dbReference type="NCBI Taxonomy" id="133901"/>
    <lineage>
        <taxon>Eukaryota</taxon>
        <taxon>Metazoa</taxon>
        <taxon>Ecdysozoa</taxon>
        <taxon>Arthropoda</taxon>
        <taxon>Hexapoda</taxon>
        <taxon>Insecta</taxon>
        <taxon>Pterygota</taxon>
        <taxon>Neoptera</taxon>
        <taxon>Paraneoptera</taxon>
        <taxon>Thysanoptera</taxon>
        <taxon>Terebrantia</taxon>
        <taxon>Thripoidea</taxon>
        <taxon>Thripidae</taxon>
        <taxon>Frankliniella</taxon>
    </lineage>
</organism>
<keyword evidence="19" id="KW-1185">Reference proteome</keyword>
<evidence type="ECO:0000313" key="20">
    <source>
        <dbReference type="RefSeq" id="XP_026283754.1"/>
    </source>
</evidence>
<evidence type="ECO:0000256" key="7">
    <source>
        <dbReference type="ARBA" id="ARBA00004603"/>
    </source>
</evidence>
<dbReference type="PANTHER" id="PTHR15664">
    <property type="entry name" value="C20ORF30 PROTEIN"/>
    <property type="match status" value="1"/>
</dbReference>
<keyword evidence="13" id="KW-0333">Golgi apparatus</keyword>
<dbReference type="RefSeq" id="XP_026283754.1">
    <property type="nucleotide sequence ID" value="XM_026427969.2"/>
</dbReference>
<dbReference type="GeneID" id="113210129"/>
<evidence type="ECO:0000256" key="12">
    <source>
        <dbReference type="ARBA" id="ARBA00023018"/>
    </source>
</evidence>
<evidence type="ECO:0000256" key="6">
    <source>
        <dbReference type="ARBA" id="ARBA00004601"/>
    </source>
</evidence>
<dbReference type="Pfam" id="PF05915">
    <property type="entry name" value="TMEM_230_134"/>
    <property type="match status" value="1"/>
</dbReference>
<evidence type="ECO:0000256" key="4">
    <source>
        <dbReference type="ARBA" id="ARBA00004412"/>
    </source>
</evidence>
<comment type="function">
    <text evidence="16">Involved in trafficking and recycling of synaptic vesicles.</text>
</comment>
<feature type="transmembrane region" description="Helical" evidence="18">
    <location>
        <begin position="59"/>
        <end position="84"/>
    </location>
</feature>
<dbReference type="AlphaFoldDB" id="A0A6J1SR41"/>
<dbReference type="InterPro" id="IPR044234">
    <property type="entry name" value="TMEM230"/>
</dbReference>
<evidence type="ECO:0000256" key="8">
    <source>
        <dbReference type="ARBA" id="ARBA00007743"/>
    </source>
</evidence>
<evidence type="ECO:0000256" key="2">
    <source>
        <dbReference type="ARBA" id="ARBA00004172"/>
    </source>
</evidence>
<evidence type="ECO:0000256" key="9">
    <source>
        <dbReference type="ARBA" id="ARBA00022692"/>
    </source>
</evidence>
<keyword evidence="12" id="KW-0770">Synapse</keyword>
<dbReference type="GO" id="GO:0008021">
    <property type="term" value="C:synaptic vesicle"/>
    <property type="evidence" value="ECO:0007669"/>
    <property type="project" value="UniProtKB-SubCell"/>
</dbReference>
<evidence type="ECO:0000256" key="14">
    <source>
        <dbReference type="ARBA" id="ARBA00023136"/>
    </source>
</evidence>
<protein>
    <recommendedName>
        <fullName evidence="17">Transmembrane protein 230</fullName>
    </recommendedName>
</protein>
<reference evidence="20" key="1">
    <citation type="submission" date="2025-08" db="UniProtKB">
        <authorList>
            <consortium name="RefSeq"/>
        </authorList>
    </citation>
    <scope>IDENTIFICATION</scope>
    <source>
        <tissue evidence="20">Whole organism</tissue>
    </source>
</reference>
<keyword evidence="9 18" id="KW-0812">Transmembrane</keyword>
<dbReference type="InterPro" id="IPR008590">
    <property type="entry name" value="TMEM_230/134"/>
</dbReference>
<evidence type="ECO:0000256" key="3">
    <source>
        <dbReference type="ARBA" id="ARBA00004234"/>
    </source>
</evidence>
<evidence type="ECO:0000256" key="18">
    <source>
        <dbReference type="SAM" id="Phobius"/>
    </source>
</evidence>
<evidence type="ECO:0000256" key="17">
    <source>
        <dbReference type="ARBA" id="ARBA00024088"/>
    </source>
</evidence>
<evidence type="ECO:0000256" key="1">
    <source>
        <dbReference type="ARBA" id="ARBA00004141"/>
    </source>
</evidence>
<dbReference type="GO" id="GO:0055037">
    <property type="term" value="C:recycling endosome"/>
    <property type="evidence" value="ECO:0007669"/>
    <property type="project" value="UniProtKB-SubCell"/>
</dbReference>
<evidence type="ECO:0000313" key="19">
    <source>
        <dbReference type="Proteomes" id="UP000504606"/>
    </source>
</evidence>
<dbReference type="GO" id="GO:0005770">
    <property type="term" value="C:late endosome"/>
    <property type="evidence" value="ECO:0007669"/>
    <property type="project" value="UniProtKB-SubCell"/>
</dbReference>